<gene>
    <name evidence="3" type="ORF">GP2_024_00750</name>
</gene>
<proteinExistence type="predicted"/>
<dbReference type="InterPro" id="IPR055492">
    <property type="entry name" value="DUF7064"/>
</dbReference>
<name>A0ABQ0IMN4_9ACTN</name>
<organism evidence="3 4">
    <name type="scientific">Gordonia paraffinivorans NBRC 108238</name>
    <dbReference type="NCBI Taxonomy" id="1223543"/>
    <lineage>
        <taxon>Bacteria</taxon>
        <taxon>Bacillati</taxon>
        <taxon>Actinomycetota</taxon>
        <taxon>Actinomycetes</taxon>
        <taxon>Mycobacteriales</taxon>
        <taxon>Gordoniaceae</taxon>
        <taxon>Gordonia</taxon>
    </lineage>
</organism>
<dbReference type="InterPro" id="IPR055493">
    <property type="entry name" value="DUF7065"/>
</dbReference>
<feature type="domain" description="DUF7064" evidence="1">
    <location>
        <begin position="192"/>
        <end position="307"/>
    </location>
</feature>
<accession>A0ABQ0IMN4</accession>
<evidence type="ECO:0008006" key="5">
    <source>
        <dbReference type="Google" id="ProtNLM"/>
    </source>
</evidence>
<feature type="domain" description="DUF7065" evidence="2">
    <location>
        <begin position="151"/>
        <end position="187"/>
    </location>
</feature>
<protein>
    <recommendedName>
        <fullName evidence="5">AttH domain-containing protein</fullName>
    </recommendedName>
</protein>
<evidence type="ECO:0000313" key="4">
    <source>
        <dbReference type="Proteomes" id="UP000035021"/>
    </source>
</evidence>
<comment type="caution">
    <text evidence="3">The sequence shown here is derived from an EMBL/GenBank/DDBJ whole genome shotgun (WGS) entry which is preliminary data.</text>
</comment>
<dbReference type="RefSeq" id="WP_006900876.1">
    <property type="nucleotide sequence ID" value="NZ_BAOQ01000024.1"/>
</dbReference>
<sequence>MITERQLEFQTPADANHQWAETLWLGLHIPEANLYGWVYQVFRAGVGVMTCDVEFVDRCSDQMFDARYVDIHNHLPIPASLRSYTLPNGLSFESHSPRSYRLDYVGVDDTEMHLDIAGIHEPYDIHDPNLDPMAQPDPAQAVEHSGFGTAYAGHFDLTARVTGTVKVRGTEYPVDCLATQNHSWGPRPERGMRPMGYVNAQFEDGRVVQSIWGFDPTAPDGQQHTFKHGYLIRDGQLTGAVAGSLGVRHRGMAPAELTLAVTDADGRTETLTGVPATYNLWVPYGSCPTGLSMVRWTAPDGSVGYGTSLEGYPLDAVTGGKLHSDIAESAGVIR</sequence>
<keyword evidence="4" id="KW-1185">Reference proteome</keyword>
<dbReference type="Pfam" id="PF23212">
    <property type="entry name" value="DUF7064"/>
    <property type="match status" value="1"/>
</dbReference>
<dbReference type="Proteomes" id="UP000035021">
    <property type="component" value="Unassembled WGS sequence"/>
</dbReference>
<evidence type="ECO:0000259" key="2">
    <source>
        <dbReference type="Pfam" id="PF23213"/>
    </source>
</evidence>
<reference evidence="3 4" key="1">
    <citation type="submission" date="2013-02" db="EMBL/GenBank/DDBJ databases">
        <title>Whole genome shotgun sequence of Gordonia paraffinivorans NBRC 108238.</title>
        <authorList>
            <person name="Isaki-Nakamura S."/>
            <person name="Hosoyama A."/>
            <person name="Tsuchikane K."/>
            <person name="Ando Y."/>
            <person name="Baba S."/>
            <person name="Ohji S."/>
            <person name="Hamada M."/>
            <person name="Tamura T."/>
            <person name="Yamazoe A."/>
            <person name="Yamazaki S."/>
            <person name="Fujita N."/>
        </authorList>
    </citation>
    <scope>NUCLEOTIDE SEQUENCE [LARGE SCALE GENOMIC DNA]</scope>
    <source>
        <strain evidence="3 4">NBRC 108238</strain>
    </source>
</reference>
<dbReference type="Pfam" id="PF23213">
    <property type="entry name" value="DUF7065"/>
    <property type="match status" value="1"/>
</dbReference>
<evidence type="ECO:0000259" key="1">
    <source>
        <dbReference type="Pfam" id="PF23212"/>
    </source>
</evidence>
<dbReference type="EMBL" id="BAOQ01000024">
    <property type="protein sequence ID" value="GAC84648.1"/>
    <property type="molecule type" value="Genomic_DNA"/>
</dbReference>
<evidence type="ECO:0000313" key="3">
    <source>
        <dbReference type="EMBL" id="GAC84648.1"/>
    </source>
</evidence>